<dbReference type="GO" id="GO:0005509">
    <property type="term" value="F:calcium ion binding"/>
    <property type="evidence" value="ECO:0007669"/>
    <property type="project" value="InterPro"/>
</dbReference>
<dbReference type="Pfam" id="PF13873">
    <property type="entry name" value="Myb_DNA-bind_5"/>
    <property type="match status" value="1"/>
</dbReference>
<keyword evidence="4" id="KW-0963">Cytoplasm</keyword>
<evidence type="ECO:0000256" key="9">
    <source>
        <dbReference type="SAM" id="MobiDB-lite"/>
    </source>
</evidence>
<feature type="compositionally biased region" description="Low complexity" evidence="9">
    <location>
        <begin position="592"/>
        <end position="605"/>
    </location>
</feature>
<evidence type="ECO:0000313" key="11">
    <source>
        <dbReference type="EMBL" id="KAK1787480.1"/>
    </source>
</evidence>
<evidence type="ECO:0000256" key="2">
    <source>
        <dbReference type="ARBA" id="ARBA00004308"/>
    </source>
</evidence>
<keyword evidence="12" id="KW-1185">Reference proteome</keyword>
<dbReference type="GO" id="GO:0012505">
    <property type="term" value="C:endomembrane system"/>
    <property type="evidence" value="ECO:0007669"/>
    <property type="project" value="UniProtKB-SubCell"/>
</dbReference>
<feature type="compositionally biased region" description="Basic and acidic residues" evidence="9">
    <location>
        <begin position="579"/>
        <end position="591"/>
    </location>
</feature>
<keyword evidence="8" id="KW-0472">Membrane</keyword>
<evidence type="ECO:0000256" key="7">
    <source>
        <dbReference type="ARBA" id="ARBA00022837"/>
    </source>
</evidence>
<dbReference type="InterPro" id="IPR002048">
    <property type="entry name" value="EF_hand_dom"/>
</dbReference>
<feature type="region of interest" description="Disordered" evidence="9">
    <location>
        <begin position="579"/>
        <end position="642"/>
    </location>
</feature>
<dbReference type="SUPFAM" id="SSF47473">
    <property type="entry name" value="EF-hand"/>
    <property type="match status" value="1"/>
</dbReference>
<dbReference type="CDD" id="cd16188">
    <property type="entry name" value="EFh_PEF_CPNS1_2"/>
    <property type="match status" value="1"/>
</dbReference>
<dbReference type="SUPFAM" id="SSF51197">
    <property type="entry name" value="Clavaminate synthase-like"/>
    <property type="match status" value="1"/>
</dbReference>
<proteinExistence type="predicted"/>
<evidence type="ECO:0000256" key="3">
    <source>
        <dbReference type="ARBA" id="ARBA00004496"/>
    </source>
</evidence>
<dbReference type="GO" id="GO:0110158">
    <property type="term" value="C:calpain complex"/>
    <property type="evidence" value="ECO:0007669"/>
    <property type="project" value="TreeGrafter"/>
</dbReference>
<dbReference type="PROSITE" id="PS50222">
    <property type="entry name" value="EF_HAND_2"/>
    <property type="match status" value="1"/>
</dbReference>
<gene>
    <name evidence="11" type="ORF">P4O66_015906</name>
</gene>
<name>A0AAD8YUN1_9TELE</name>
<comment type="caution">
    <text evidence="11">The sequence shown here is derived from an EMBL/GenBank/DDBJ whole genome shotgun (WGS) entry which is preliminary data.</text>
</comment>
<dbReference type="EMBL" id="JAROKS010000023">
    <property type="protein sequence ID" value="KAK1787480.1"/>
    <property type="molecule type" value="Genomic_DNA"/>
</dbReference>
<dbReference type="InterPro" id="IPR037151">
    <property type="entry name" value="AlkB-like_sf"/>
</dbReference>
<sequence>MANPHKTSAELEEYVVKDAPPTVYYVPAFITEAEEAHLLQQVYRAPKPKWTQLSGRRLQNWGGLPNPKGMLAEKLPDWLLTYTEKVSALGAFAGKTANHVLVNEYRPEEGIMPHEDGPLYHPTVTTISLGSPTLLDFYRPVDQTQESAGSVVPKMFLAKLVGGLVDIASNFNPGQFVPSDPPPPRRPYAYAVANESDEDRQFRRVFQQIAGDDMEVSPNELMNILNRIISKHADLKTDGFTIESCRSMVAVMDGDSTGKLGFDEFKHLWNNIKKWQGLYKQFDADCSGVIGADELRNAFCAAGFPLQEHLFQLISRRYSDENGNMDFDNYISCLVRLDAMCRAFKTLDTDNNGTIKLNVKEVAKGDRGTTAHAHRTMSSSSLYLSQDSMVRYKKRKANFTFSEVHILLDEVRKNRHIVVGKFNSGVPTELKRRKWAEITDRVNEIGECDREVSEVIKKWSDLKCDTKRKIAALHCGSAAPHSSLSQPELSPTECIVESILELDRKPWEAARSTRARSRRDDQDGGAGDDDDDGVFLGISSVHSSPGRGIDARPVPSVTEAAVGAFGVHYDINSIADAESRLPDSDDDRHDVYPPSSLSSVNNSYSEDNVTLTGSNLKHAASSSNHAPVQLNPPTMDAESDGTREQLAQSASLSVQEQHATNALLATVSRSLELLAESAQQLAETQQEFARESLRLQRETVQVLRDFASGALTLLTERANGKPPLL</sequence>
<evidence type="ECO:0000256" key="8">
    <source>
        <dbReference type="ARBA" id="ARBA00023136"/>
    </source>
</evidence>
<reference evidence="11" key="1">
    <citation type="submission" date="2023-03" db="EMBL/GenBank/DDBJ databases">
        <title>Electrophorus voltai genome.</title>
        <authorList>
            <person name="Bian C."/>
        </authorList>
    </citation>
    <scope>NUCLEOTIDE SEQUENCE</scope>
    <source>
        <strain evidence="11">CB-2022</strain>
        <tissue evidence="11">Muscle</tissue>
    </source>
</reference>
<comment type="cofactor">
    <cofactor evidence="1">
        <name>Fe(2+)</name>
        <dbReference type="ChEBI" id="CHEBI:29033"/>
    </cofactor>
</comment>
<feature type="region of interest" description="Disordered" evidence="9">
    <location>
        <begin position="510"/>
        <end position="552"/>
    </location>
</feature>
<comment type="subcellular location">
    <subcellularLocation>
        <location evidence="3">Cytoplasm</location>
    </subcellularLocation>
    <subcellularLocation>
        <location evidence="2">Endomembrane system</location>
    </subcellularLocation>
</comment>
<dbReference type="Gene3D" id="1.10.238.10">
    <property type="entry name" value="EF-hand"/>
    <property type="match status" value="1"/>
</dbReference>
<evidence type="ECO:0000259" key="10">
    <source>
        <dbReference type="PROSITE" id="PS50222"/>
    </source>
</evidence>
<evidence type="ECO:0000313" key="12">
    <source>
        <dbReference type="Proteomes" id="UP001239994"/>
    </source>
</evidence>
<dbReference type="PANTHER" id="PTHR46735">
    <property type="entry name" value="CALPAIN, SMALL SUBUNIT 1 A-RELATED"/>
    <property type="match status" value="1"/>
</dbReference>
<accession>A0AAD8YUN1</accession>
<evidence type="ECO:0000256" key="6">
    <source>
        <dbReference type="ARBA" id="ARBA00022737"/>
    </source>
</evidence>
<feature type="domain" description="EF-hand" evidence="10">
    <location>
        <begin position="270"/>
        <end position="305"/>
    </location>
</feature>
<dbReference type="PANTHER" id="PTHR46735:SF3">
    <property type="entry name" value="CALPAIN SMALL SUBUNIT 1-RELATED"/>
    <property type="match status" value="1"/>
</dbReference>
<protein>
    <recommendedName>
        <fullName evidence="10">EF-hand domain-containing protein</fullName>
    </recommendedName>
</protein>
<keyword evidence="6" id="KW-0677">Repeat</keyword>
<feature type="compositionally biased region" description="Polar residues" evidence="9">
    <location>
        <begin position="606"/>
        <end position="626"/>
    </location>
</feature>
<dbReference type="PROSITE" id="PS00018">
    <property type="entry name" value="EF_HAND_1"/>
    <property type="match status" value="1"/>
</dbReference>
<dbReference type="InterPro" id="IPR018247">
    <property type="entry name" value="EF_Hand_1_Ca_BS"/>
</dbReference>
<dbReference type="InterPro" id="IPR028002">
    <property type="entry name" value="Myb_DNA-bind_5"/>
</dbReference>
<dbReference type="AlphaFoldDB" id="A0AAD8YUN1"/>
<evidence type="ECO:0000256" key="5">
    <source>
        <dbReference type="ARBA" id="ARBA00022723"/>
    </source>
</evidence>
<keyword evidence="5" id="KW-0479">Metal-binding</keyword>
<dbReference type="InterPro" id="IPR011992">
    <property type="entry name" value="EF-hand-dom_pair"/>
</dbReference>
<dbReference type="Gene3D" id="2.60.120.590">
    <property type="entry name" value="Alpha-ketoglutarate-dependent dioxygenase AlkB-like"/>
    <property type="match status" value="1"/>
</dbReference>
<organism evidence="11 12">
    <name type="scientific">Electrophorus voltai</name>
    <dbReference type="NCBI Taxonomy" id="2609070"/>
    <lineage>
        <taxon>Eukaryota</taxon>
        <taxon>Metazoa</taxon>
        <taxon>Chordata</taxon>
        <taxon>Craniata</taxon>
        <taxon>Vertebrata</taxon>
        <taxon>Euteleostomi</taxon>
        <taxon>Actinopterygii</taxon>
        <taxon>Neopterygii</taxon>
        <taxon>Teleostei</taxon>
        <taxon>Ostariophysi</taxon>
        <taxon>Gymnotiformes</taxon>
        <taxon>Gymnotoidei</taxon>
        <taxon>Gymnotidae</taxon>
        <taxon>Electrophorus</taxon>
    </lineage>
</organism>
<evidence type="ECO:0000256" key="4">
    <source>
        <dbReference type="ARBA" id="ARBA00022490"/>
    </source>
</evidence>
<keyword evidence="7" id="KW-0106">Calcium</keyword>
<dbReference type="Proteomes" id="UP001239994">
    <property type="component" value="Unassembled WGS sequence"/>
</dbReference>
<evidence type="ECO:0000256" key="1">
    <source>
        <dbReference type="ARBA" id="ARBA00001954"/>
    </source>
</evidence>